<proteinExistence type="predicted"/>
<dbReference type="STRING" id="133385.A0A2T9Y350"/>
<name>A0A2T9Y350_9FUNG</name>
<dbReference type="EMBL" id="MBFR01000608">
    <property type="protein sequence ID" value="PVU86775.1"/>
    <property type="molecule type" value="Genomic_DNA"/>
</dbReference>
<sequence length="419" mass="47572">MNQDNLINLIGDLAKQVRLLRMENTETQKAVKQLQREENNTPQTELPHVVPRAPKVDTTLYGIQSTLANITRPIDFYIYKKVQNNPEWSHSEDPDITFTLEMRLLLADVASGITQSRRDLVYRTMELPEKVPKLNEEQDDSLFNSEEFDTVVEANKKARKRPVRSKGPFCQRQQVASGIASTTAQNQQAAPTAPTAPSSQSSPISFSGGMVKKIVLEGFQIQFNQLSETQTTLLCTKFTPALPRKIAPEAHKLFQKEKFNFITTEVAALLSKHAIEESLIHDPKKDWGFKTSTRLEKIKRTCSTTTFQNRIIDIDMQDDIEKRLHDIDRSTRCVSTYSYSREMQEIPEIPMEWENTSVQSASVRSFPQPFSLYQNAAPDNNLGTSIGNKDCVLFGRHHNIAEEPTNMPGEHQYSSVKAQ</sequence>
<organism evidence="2 3">
    <name type="scientific">Smittium simulii</name>
    <dbReference type="NCBI Taxonomy" id="133385"/>
    <lineage>
        <taxon>Eukaryota</taxon>
        <taxon>Fungi</taxon>
        <taxon>Fungi incertae sedis</taxon>
        <taxon>Zoopagomycota</taxon>
        <taxon>Kickxellomycotina</taxon>
        <taxon>Harpellomycetes</taxon>
        <taxon>Harpellales</taxon>
        <taxon>Legeriomycetaceae</taxon>
        <taxon>Smittium</taxon>
    </lineage>
</organism>
<evidence type="ECO:0000313" key="2">
    <source>
        <dbReference type="EMBL" id="PVU86775.1"/>
    </source>
</evidence>
<comment type="caution">
    <text evidence="2">The sequence shown here is derived from an EMBL/GenBank/DDBJ whole genome shotgun (WGS) entry which is preliminary data.</text>
</comment>
<keyword evidence="3" id="KW-1185">Reference proteome</keyword>
<protein>
    <submittedName>
        <fullName evidence="2">Uncharacterized protein</fullName>
    </submittedName>
</protein>
<reference evidence="2 3" key="1">
    <citation type="journal article" date="2018" name="MBio">
        <title>Comparative Genomics Reveals the Core Gene Toolbox for the Fungus-Insect Symbiosis.</title>
        <authorList>
            <person name="Wang Y."/>
            <person name="Stata M."/>
            <person name="Wang W."/>
            <person name="Stajich J.E."/>
            <person name="White M.M."/>
            <person name="Moncalvo J.M."/>
        </authorList>
    </citation>
    <scope>NUCLEOTIDE SEQUENCE [LARGE SCALE GENOMIC DNA]</scope>
    <source>
        <strain evidence="2 3">SWE-8-4</strain>
    </source>
</reference>
<feature type="region of interest" description="Disordered" evidence="1">
    <location>
        <begin position="176"/>
        <end position="204"/>
    </location>
</feature>
<dbReference type="Proteomes" id="UP000245383">
    <property type="component" value="Unassembled WGS sequence"/>
</dbReference>
<gene>
    <name evidence="2" type="ORF">BB561_006561</name>
</gene>
<evidence type="ECO:0000313" key="3">
    <source>
        <dbReference type="Proteomes" id="UP000245383"/>
    </source>
</evidence>
<accession>A0A2T9Y350</accession>
<evidence type="ECO:0000256" key="1">
    <source>
        <dbReference type="SAM" id="MobiDB-lite"/>
    </source>
</evidence>
<dbReference type="OrthoDB" id="5545891at2759"/>
<feature type="compositionally biased region" description="Low complexity" evidence="1">
    <location>
        <begin position="180"/>
        <end position="204"/>
    </location>
</feature>
<dbReference type="AlphaFoldDB" id="A0A2T9Y350"/>